<feature type="domain" description="Response regulatory" evidence="3">
    <location>
        <begin position="16"/>
        <end position="135"/>
    </location>
</feature>
<organism evidence="4 5">
    <name type="scientific">Candidatus Phaeomarinibacter ectocarpi</name>
    <dbReference type="NCBI Taxonomy" id="1458461"/>
    <lineage>
        <taxon>Bacteria</taxon>
        <taxon>Pseudomonadati</taxon>
        <taxon>Pseudomonadota</taxon>
        <taxon>Alphaproteobacteria</taxon>
        <taxon>Hyphomicrobiales</taxon>
        <taxon>Parvibaculaceae</taxon>
        <taxon>Candidatus Phaeomarinibacter</taxon>
    </lineage>
</organism>
<keyword evidence="1" id="KW-0597">Phosphoprotein</keyword>
<dbReference type="InterPro" id="IPR001789">
    <property type="entry name" value="Sig_transdc_resp-reg_receiver"/>
</dbReference>
<dbReference type="EMBL" id="HG966617">
    <property type="protein sequence ID" value="CDO60843.1"/>
    <property type="molecule type" value="Genomic_DNA"/>
</dbReference>
<dbReference type="PROSITE" id="PS50110">
    <property type="entry name" value="RESPONSE_REGULATORY"/>
    <property type="match status" value="1"/>
</dbReference>
<dbReference type="HOGENOM" id="CLU_000445_69_12_5"/>
<dbReference type="SUPFAM" id="SSF52172">
    <property type="entry name" value="CheY-like"/>
    <property type="match status" value="1"/>
</dbReference>
<dbReference type="Gene3D" id="3.40.50.2300">
    <property type="match status" value="1"/>
</dbReference>
<dbReference type="SMART" id="SM00448">
    <property type="entry name" value="REC"/>
    <property type="match status" value="1"/>
</dbReference>
<dbReference type="GO" id="GO:0000160">
    <property type="term" value="P:phosphorelay signal transduction system"/>
    <property type="evidence" value="ECO:0007669"/>
    <property type="project" value="InterPro"/>
</dbReference>
<dbReference type="Pfam" id="PF00072">
    <property type="entry name" value="Response_reg"/>
    <property type="match status" value="1"/>
</dbReference>
<dbReference type="RefSeq" id="WP_052534642.1">
    <property type="nucleotide sequence ID" value="NZ_HG966617.1"/>
</dbReference>
<keyword evidence="5" id="KW-1185">Reference proteome</keyword>
<evidence type="ECO:0000313" key="5">
    <source>
        <dbReference type="Proteomes" id="UP000032160"/>
    </source>
</evidence>
<gene>
    <name evidence="4" type="ORF">BN1012_Phect2630</name>
</gene>
<name>X5MAH0_9HYPH</name>
<reference evidence="4 5" key="1">
    <citation type="journal article" date="2014" name="Front. Genet.">
        <title>Genome and metabolic network of "Candidatus Phaeomarinobacter ectocarpi" Ec32, a new candidate genus of Alphaproteobacteria frequently associated with brown algae.</title>
        <authorList>
            <person name="Dittami S.M."/>
            <person name="Barbeyron T."/>
            <person name="Boyen C."/>
            <person name="Cambefort J."/>
            <person name="Collet G."/>
            <person name="Delage L."/>
            <person name="Gobet A."/>
            <person name="Groisillier A."/>
            <person name="Leblanc C."/>
            <person name="Michel G."/>
            <person name="Scornet D."/>
            <person name="Siegel A."/>
            <person name="Tapia J.E."/>
            <person name="Tonon T."/>
        </authorList>
    </citation>
    <scope>NUCLEOTIDE SEQUENCE [LARGE SCALE GENOMIC DNA]</scope>
    <source>
        <strain evidence="4 5">Ec32</strain>
    </source>
</reference>
<dbReference type="InterPro" id="IPR011006">
    <property type="entry name" value="CheY-like_superfamily"/>
</dbReference>
<evidence type="ECO:0000313" key="4">
    <source>
        <dbReference type="EMBL" id="CDO60843.1"/>
    </source>
</evidence>
<evidence type="ECO:0000256" key="1">
    <source>
        <dbReference type="PROSITE-ProRule" id="PRU00169"/>
    </source>
</evidence>
<feature type="region of interest" description="Disordered" evidence="2">
    <location>
        <begin position="153"/>
        <end position="181"/>
    </location>
</feature>
<feature type="modified residue" description="4-aspartylphosphate" evidence="1">
    <location>
        <position position="66"/>
    </location>
</feature>
<evidence type="ECO:0000256" key="2">
    <source>
        <dbReference type="SAM" id="MobiDB-lite"/>
    </source>
</evidence>
<dbReference type="AlphaFoldDB" id="X5MAH0"/>
<dbReference type="STRING" id="1458461.BN1012_Phect2630"/>
<dbReference type="KEGG" id="pect:BN1012_Phect2630"/>
<proteinExistence type="predicted"/>
<sequence>MSDMSAHAKRDLSKRHIVMVEESSYLRSILTQLVKSFEPRTFDMFPDEEQAIARMAFAPTDCVLIDWRPEEGIGPKLLKYIRRNTACQSPETGVVCMAATPSRESVELARDNGSNVYVTKPFSATELRKKIEASIYAPRNFVVAEGFVGPDRRHRKASFDGGDRRGAGPLTQNEIDSMMAD</sequence>
<evidence type="ECO:0000259" key="3">
    <source>
        <dbReference type="PROSITE" id="PS50110"/>
    </source>
</evidence>
<protein>
    <submittedName>
        <fullName evidence="4">Chemotaxis protein CheYIII</fullName>
    </submittedName>
</protein>
<accession>X5MAH0</accession>
<dbReference type="Proteomes" id="UP000032160">
    <property type="component" value="Chromosome I"/>
</dbReference>
<feature type="compositionally biased region" description="Basic and acidic residues" evidence="2">
    <location>
        <begin position="157"/>
        <end position="166"/>
    </location>
</feature>